<keyword evidence="4 7" id="KW-1133">Transmembrane helix</keyword>
<proteinExistence type="predicted"/>
<feature type="transmembrane region" description="Helical" evidence="7">
    <location>
        <begin position="373"/>
        <end position="393"/>
    </location>
</feature>
<comment type="subcellular location">
    <subcellularLocation>
        <location evidence="1">Cell membrane</location>
        <topology evidence="1">Multi-pass membrane protein</topology>
    </subcellularLocation>
</comment>
<dbReference type="PANTHER" id="PTHR23513">
    <property type="entry name" value="INTEGRAL MEMBRANE EFFLUX PROTEIN-RELATED"/>
    <property type="match status" value="1"/>
</dbReference>
<organism evidence="9 10">
    <name type="scientific">Lapillicoccus jejuensis</name>
    <dbReference type="NCBI Taxonomy" id="402171"/>
    <lineage>
        <taxon>Bacteria</taxon>
        <taxon>Bacillati</taxon>
        <taxon>Actinomycetota</taxon>
        <taxon>Actinomycetes</taxon>
        <taxon>Micrococcales</taxon>
        <taxon>Intrasporangiaceae</taxon>
        <taxon>Lapillicoccus</taxon>
    </lineage>
</organism>
<evidence type="ECO:0000256" key="5">
    <source>
        <dbReference type="ARBA" id="ARBA00023136"/>
    </source>
</evidence>
<evidence type="ECO:0000256" key="4">
    <source>
        <dbReference type="ARBA" id="ARBA00022989"/>
    </source>
</evidence>
<feature type="region of interest" description="Disordered" evidence="6">
    <location>
        <begin position="408"/>
        <end position="453"/>
    </location>
</feature>
<dbReference type="Gene3D" id="1.20.1250.20">
    <property type="entry name" value="MFS general substrate transporter like domains"/>
    <property type="match status" value="1"/>
</dbReference>
<keyword evidence="10" id="KW-1185">Reference proteome</keyword>
<feature type="domain" description="Major facilitator superfamily (MFS) profile" evidence="8">
    <location>
        <begin position="1"/>
        <end position="399"/>
    </location>
</feature>
<feature type="transmembrane region" description="Helical" evidence="7">
    <location>
        <begin position="347"/>
        <end position="367"/>
    </location>
</feature>
<dbReference type="InterPro" id="IPR036259">
    <property type="entry name" value="MFS_trans_sf"/>
</dbReference>
<keyword evidence="3 7" id="KW-0812">Transmembrane</keyword>
<comment type="caution">
    <text evidence="9">The sequence shown here is derived from an EMBL/GenBank/DDBJ whole genome shotgun (WGS) entry which is preliminary data.</text>
</comment>
<feature type="transmembrane region" description="Helical" evidence="7">
    <location>
        <begin position="82"/>
        <end position="102"/>
    </location>
</feature>
<dbReference type="PROSITE" id="PS50850">
    <property type="entry name" value="MFS"/>
    <property type="match status" value="1"/>
</dbReference>
<feature type="transmembrane region" description="Helical" evidence="7">
    <location>
        <begin position="47"/>
        <end position="70"/>
    </location>
</feature>
<evidence type="ECO:0000313" key="9">
    <source>
        <dbReference type="EMBL" id="TQJ08568.1"/>
    </source>
</evidence>
<evidence type="ECO:0000256" key="6">
    <source>
        <dbReference type="SAM" id="MobiDB-lite"/>
    </source>
</evidence>
<dbReference type="RefSeq" id="WP_141848068.1">
    <property type="nucleotide sequence ID" value="NZ_BAAAPR010000004.1"/>
</dbReference>
<evidence type="ECO:0000256" key="2">
    <source>
        <dbReference type="ARBA" id="ARBA00022475"/>
    </source>
</evidence>
<sequence length="453" mass="46778">MGPHRELHRHHDVTVLMAAQTVSELGTQAGLFVLPLITYALTGSTVLAGLAGAANLLGTALAALPGGVLADRVDRRRLMRTSSALGALSSTSVVVAALLGALTVPHLLAAAFVTGGCAGLFAPAEISALRAVVPPHLLPTAIGQQVGRQRVADLVGAPLGGLLLGLARWAPYVLDAVAYAVAWVTLGRLQTDLSPSATRRRGTARADIAEGLRFVWSRPLFRTLMVWSMGSNLVVNALFTAANLRLVRDGYPAWQIGLVDASAGVCGVLGALAAPYVVERFPTGRLTVLVAWSFVPLTLPLVVLDDPVAVAVALSLGVFLNPAGNGGMGAYKVAVTPAELVGRVQSVGQLMAWSTIPLAPVVAGVLLSTVGGAWAVGVLVGLGALVALLPTLVRSVRLVPRPSEWREQCRTSEADWPGAGGGQRVAPRPQARPSPVGPDRRALEPAGAAARHP</sequence>
<dbReference type="EMBL" id="VFMN01000001">
    <property type="protein sequence ID" value="TQJ08568.1"/>
    <property type="molecule type" value="Genomic_DNA"/>
</dbReference>
<reference evidence="9 10" key="1">
    <citation type="submission" date="2019-06" db="EMBL/GenBank/DDBJ databases">
        <title>Sequencing the genomes of 1000 actinobacteria strains.</title>
        <authorList>
            <person name="Klenk H.-P."/>
        </authorList>
    </citation>
    <scope>NUCLEOTIDE SEQUENCE [LARGE SCALE GENOMIC DNA]</scope>
    <source>
        <strain evidence="9 10">DSM 18607</strain>
    </source>
</reference>
<keyword evidence="5 7" id="KW-0472">Membrane</keyword>
<dbReference type="GO" id="GO:0005886">
    <property type="term" value="C:plasma membrane"/>
    <property type="evidence" value="ECO:0007669"/>
    <property type="project" value="UniProtKB-SubCell"/>
</dbReference>
<dbReference type="AlphaFoldDB" id="A0A542DZQ6"/>
<feature type="transmembrane region" description="Helical" evidence="7">
    <location>
        <begin position="286"/>
        <end position="304"/>
    </location>
</feature>
<dbReference type="Pfam" id="PF07690">
    <property type="entry name" value="MFS_1"/>
    <property type="match status" value="1"/>
</dbReference>
<feature type="transmembrane region" description="Helical" evidence="7">
    <location>
        <begin position="21"/>
        <end position="41"/>
    </location>
</feature>
<dbReference type="OrthoDB" id="9815525at2"/>
<dbReference type="Proteomes" id="UP000317893">
    <property type="component" value="Unassembled WGS sequence"/>
</dbReference>
<dbReference type="InterPro" id="IPR020846">
    <property type="entry name" value="MFS_dom"/>
</dbReference>
<dbReference type="PANTHER" id="PTHR23513:SF6">
    <property type="entry name" value="MAJOR FACILITATOR SUPERFAMILY ASSOCIATED DOMAIN-CONTAINING PROTEIN"/>
    <property type="match status" value="1"/>
</dbReference>
<evidence type="ECO:0000313" key="10">
    <source>
        <dbReference type="Proteomes" id="UP000317893"/>
    </source>
</evidence>
<keyword evidence="2" id="KW-1003">Cell membrane</keyword>
<protein>
    <submittedName>
        <fullName evidence="9">Putative MFS family arabinose efflux permease</fullName>
    </submittedName>
</protein>
<dbReference type="InterPro" id="IPR011701">
    <property type="entry name" value="MFS"/>
</dbReference>
<evidence type="ECO:0000256" key="1">
    <source>
        <dbReference type="ARBA" id="ARBA00004651"/>
    </source>
</evidence>
<feature type="transmembrane region" description="Helical" evidence="7">
    <location>
        <begin position="310"/>
        <end position="335"/>
    </location>
</feature>
<accession>A0A542DZQ6</accession>
<name>A0A542DZQ6_9MICO</name>
<gene>
    <name evidence="9" type="ORF">FB458_1658</name>
</gene>
<evidence type="ECO:0000256" key="3">
    <source>
        <dbReference type="ARBA" id="ARBA00022692"/>
    </source>
</evidence>
<evidence type="ECO:0000259" key="8">
    <source>
        <dbReference type="PROSITE" id="PS50850"/>
    </source>
</evidence>
<evidence type="ECO:0000256" key="7">
    <source>
        <dbReference type="SAM" id="Phobius"/>
    </source>
</evidence>
<dbReference type="CDD" id="cd06173">
    <property type="entry name" value="MFS_MefA_like"/>
    <property type="match status" value="1"/>
</dbReference>
<dbReference type="SUPFAM" id="SSF103473">
    <property type="entry name" value="MFS general substrate transporter"/>
    <property type="match status" value="1"/>
</dbReference>
<feature type="transmembrane region" description="Helical" evidence="7">
    <location>
        <begin position="220"/>
        <end position="241"/>
    </location>
</feature>
<feature type="transmembrane region" description="Helical" evidence="7">
    <location>
        <begin position="253"/>
        <end position="274"/>
    </location>
</feature>
<dbReference type="GO" id="GO:0022857">
    <property type="term" value="F:transmembrane transporter activity"/>
    <property type="evidence" value="ECO:0007669"/>
    <property type="project" value="InterPro"/>
</dbReference>